<proteinExistence type="predicted"/>
<protein>
    <submittedName>
        <fullName evidence="3">Fibronectin type III domain-containing protein</fullName>
    </submittedName>
</protein>
<feature type="chain" id="PRO_5037580229" evidence="1">
    <location>
        <begin position="24"/>
        <end position="860"/>
    </location>
</feature>
<dbReference type="EMBL" id="JAEEGA010000020">
    <property type="protein sequence ID" value="MBP1043929.1"/>
    <property type="molecule type" value="Genomic_DNA"/>
</dbReference>
<sequence>MKKKRIIVTAVLLALASPVQALAAIMDEEVILMSGEVESSEAESLETSESGVIENTTVEELNEPTCDELDVSLDSEFISEVVESEETVSESSDEKPQGRALVEQDVDGFWLVDSAATLTELLKDSQKLKFRLTQDIDLGTKGYRLKNGVVIDGGHHKIVYDKGGYYDRGFYIDETNATVEIRNTQFGNTDGTKAVGYYGFLTGYDSGKNMTFIFDNVDYYSNNGQMIFNRHGSIIMRGNNTIVQLATGTYGQEWAETNYVEVQSGTTTVEHFSLSTSAFIWSVSADVANPRANSSQIVVRQNADMTIKTNGAMTYDYLAPSYLVEENGQLLIDKVSLASGEARNAFFYFPQTQKVTFDFRKNSRVTFLLPAPINLGSASGGMTIGEGAKVKMEVAGGTIFTPNNTSTFLLRMDDPEYVEFMSSGKGTLGLSGLGATTSRNLSFVSSTVQKIETYTSKAALIPSATIVRSSADLRVRVDTYTNAQGSVNPLTTTELSALGGSQKLVFSQTIAEPSQVKAYAHEVTATTAQLQGSSINNGSLATEVTWYLYTAEADLNDPAKAQQTVTLRELDQGNGVGTGTFQSPVDGLTPNTKYWVQAVVSNQVGQSPLSTASTFITLPSLDRIRADILDEHSALIAGRLLGGNYTQVTVEYSLDSQFPTGNTWSATTELMGVNNRLFTASLSDLIADKTYYVRAKVRGLSGEDVTLVTTPITKFRTSFDLINVEIPIEMAFQTEAKELGKNRAGEVTSAEYEVVNHGDIPMKVSLASLSAENEEAEGLLLRQDFESSDGSDELALQLIADGGEPHFITGELAKNPLELGVLGIGSNNRQGIRFTGKYFNPTREAVFPIYKLTFKVEING</sequence>
<evidence type="ECO:0000313" key="4">
    <source>
        <dbReference type="Proteomes" id="UP000674938"/>
    </source>
</evidence>
<feature type="signal peptide" evidence="1">
    <location>
        <begin position="1"/>
        <end position="23"/>
    </location>
</feature>
<keyword evidence="1" id="KW-0732">Signal</keyword>
<organism evidence="3 4">
    <name type="scientific">Vagococcus allomyrinae</name>
    <dbReference type="NCBI Taxonomy" id="2794353"/>
    <lineage>
        <taxon>Bacteria</taxon>
        <taxon>Bacillati</taxon>
        <taxon>Bacillota</taxon>
        <taxon>Bacilli</taxon>
        <taxon>Lactobacillales</taxon>
        <taxon>Enterococcaceae</taxon>
        <taxon>Vagococcus</taxon>
    </lineage>
</organism>
<dbReference type="Proteomes" id="UP000674938">
    <property type="component" value="Unassembled WGS sequence"/>
</dbReference>
<accession>A0A940PFI3</accession>
<dbReference type="RefSeq" id="WP_209531898.1">
    <property type="nucleotide sequence ID" value="NZ_JAEEGA010000020.1"/>
</dbReference>
<comment type="caution">
    <text evidence="3">The sequence shown here is derived from an EMBL/GenBank/DDBJ whole genome shotgun (WGS) entry which is preliminary data.</text>
</comment>
<evidence type="ECO:0000259" key="2">
    <source>
        <dbReference type="PROSITE" id="PS50853"/>
    </source>
</evidence>
<dbReference type="InterPro" id="IPR013783">
    <property type="entry name" value="Ig-like_fold"/>
</dbReference>
<dbReference type="SUPFAM" id="SSF49265">
    <property type="entry name" value="Fibronectin type III"/>
    <property type="match status" value="1"/>
</dbReference>
<dbReference type="CDD" id="cd00063">
    <property type="entry name" value="FN3"/>
    <property type="match status" value="1"/>
</dbReference>
<dbReference type="InterPro" id="IPR036116">
    <property type="entry name" value="FN3_sf"/>
</dbReference>
<dbReference type="InterPro" id="IPR003961">
    <property type="entry name" value="FN3_dom"/>
</dbReference>
<reference evidence="3" key="1">
    <citation type="submission" date="2020-12" db="EMBL/GenBank/DDBJ databases">
        <title>Vagococcus allomyrinae sp. nov. and Enterococcus lavae sp. nov., isolated from the larvae of Allomyrina dichotoma.</title>
        <authorList>
            <person name="Lee S.D."/>
        </authorList>
    </citation>
    <scope>NUCLEOTIDE SEQUENCE</scope>
    <source>
        <strain evidence="3">BWB3-3</strain>
    </source>
</reference>
<feature type="domain" description="Fibronectin type-III" evidence="2">
    <location>
        <begin position="512"/>
        <end position="620"/>
    </location>
</feature>
<name>A0A940PFI3_9ENTE</name>
<keyword evidence="4" id="KW-1185">Reference proteome</keyword>
<dbReference type="Gene3D" id="2.60.40.10">
    <property type="entry name" value="Immunoglobulins"/>
    <property type="match status" value="1"/>
</dbReference>
<evidence type="ECO:0000256" key="1">
    <source>
        <dbReference type="SAM" id="SignalP"/>
    </source>
</evidence>
<evidence type="ECO:0000313" key="3">
    <source>
        <dbReference type="EMBL" id="MBP1043929.1"/>
    </source>
</evidence>
<gene>
    <name evidence="3" type="ORF">I6N95_23145</name>
</gene>
<dbReference type="AlphaFoldDB" id="A0A940PFI3"/>
<dbReference type="PROSITE" id="PS50853">
    <property type="entry name" value="FN3"/>
    <property type="match status" value="1"/>
</dbReference>